<evidence type="ECO:0000259" key="1">
    <source>
        <dbReference type="Pfam" id="PF01345"/>
    </source>
</evidence>
<evidence type="ECO:0000313" key="3">
    <source>
        <dbReference type="Proteomes" id="UP000759443"/>
    </source>
</evidence>
<name>A0ABS4DU64_9HYPH</name>
<dbReference type="EMBL" id="JAGGJU010000001">
    <property type="protein sequence ID" value="MBP1849236.1"/>
    <property type="molecule type" value="Genomic_DNA"/>
</dbReference>
<dbReference type="InterPro" id="IPR051172">
    <property type="entry name" value="Chlamydia_OmcB"/>
</dbReference>
<feature type="domain" description="DUF11" evidence="1">
    <location>
        <begin position="305"/>
        <end position="413"/>
    </location>
</feature>
<dbReference type="Gene3D" id="2.60.40.1170">
    <property type="entry name" value="Mu homology domain, subdomain B"/>
    <property type="match status" value="1"/>
</dbReference>
<dbReference type="PANTHER" id="PTHR34819">
    <property type="entry name" value="LARGE CYSTEINE-RICH PERIPLASMIC PROTEIN OMCB"/>
    <property type="match status" value="1"/>
</dbReference>
<keyword evidence="3" id="KW-1185">Reference proteome</keyword>
<dbReference type="Pfam" id="PF01345">
    <property type="entry name" value="DUF11"/>
    <property type="match status" value="3"/>
</dbReference>
<dbReference type="Proteomes" id="UP000759443">
    <property type="component" value="Unassembled WGS sequence"/>
</dbReference>
<dbReference type="NCBIfam" id="TIGR01451">
    <property type="entry name" value="B_ant_repeat"/>
    <property type="match status" value="3"/>
</dbReference>
<accession>A0ABS4DU64</accession>
<dbReference type="InterPro" id="IPR013783">
    <property type="entry name" value="Ig-like_fold"/>
</dbReference>
<comment type="caution">
    <text evidence="2">The sequence shown here is derived from an EMBL/GenBank/DDBJ whole genome shotgun (WGS) entry which is preliminary data.</text>
</comment>
<evidence type="ECO:0000313" key="2">
    <source>
        <dbReference type="EMBL" id="MBP1849236.1"/>
    </source>
</evidence>
<feature type="domain" description="DUF11" evidence="1">
    <location>
        <begin position="186"/>
        <end position="265"/>
    </location>
</feature>
<sequence length="625" mass="66874">MSDPIPQGVTQITNLCVVDSVEVCRVDTPTAAQVTPAKSLTKETGGTLADIAEPGETLDYQVTLTNDGGATAQNYVFVDQYDANTTLVAGSPKAVLRSDPTTSVGTIVADAAAHTATWTGDIPAGDQLILTLSLTVSDPIPQGVTQITNLCVVDSVEVCRVDTPTGADITQTKALTGESGVVAGVAEPGEALTYTITVVNHGGAEAVDYILNDRFQPISAAASITSTDADFQGQDVNDPALSTWKIASIPAGATITRTVTVTLTNPLPEGLTEVRNTLPDHCVITDSNTGVPCEIRTPTASPTTDISVTKRAELHEVRRGDQVPYVITVTNNSTDTAQVVTVIDRTPPGFRYVEGSASIDGVKTEPTVEGRRLSFANVSLAPLQSREVKLKLLVLSSVTPGTYVNFANALDPEGEPVGPDARAEVVVLAEAIFDCSDVIGKVFDDTNRNGYQDDDEPGLPGVRLATVKGQLITTDKHGRYHVACAMLPDQRIGSNFILKLDTRTLPTGYRLTTENPRVVRLTAGNMTKLNFGASIGRVVRLDLNDQAFIGKSVLLTTRWKNQLPRLISILDQDYSVLRLSYIDANADYDLAVSRLDALEKEITQLWAAKKGRYELEIEKRVEAKQ</sequence>
<protein>
    <submittedName>
        <fullName evidence="2">Repeat protein (TIGR01451 family)</fullName>
    </submittedName>
</protein>
<gene>
    <name evidence="2" type="ORF">J2Z17_000653</name>
</gene>
<reference evidence="2 3" key="1">
    <citation type="submission" date="2021-03" db="EMBL/GenBank/DDBJ databases">
        <title>Genomic Encyclopedia of Type Strains, Phase IV (KMG-IV): sequencing the most valuable type-strain genomes for metagenomic binning, comparative biology and taxonomic classification.</title>
        <authorList>
            <person name="Goeker M."/>
        </authorList>
    </citation>
    <scope>NUCLEOTIDE SEQUENCE [LARGE SCALE GENOMIC DNA]</scope>
    <source>
        <strain evidence="2 3">DSM 21600</strain>
    </source>
</reference>
<feature type="domain" description="DUF11" evidence="1">
    <location>
        <begin position="52"/>
        <end position="156"/>
    </location>
</feature>
<organism evidence="2 3">
    <name type="scientific">Rhizobium halophytocola</name>
    <dbReference type="NCBI Taxonomy" id="735519"/>
    <lineage>
        <taxon>Bacteria</taxon>
        <taxon>Pseudomonadati</taxon>
        <taxon>Pseudomonadota</taxon>
        <taxon>Alphaproteobacteria</taxon>
        <taxon>Hyphomicrobiales</taxon>
        <taxon>Rhizobiaceae</taxon>
        <taxon>Rhizobium/Agrobacterium group</taxon>
        <taxon>Rhizobium</taxon>
    </lineage>
</organism>
<dbReference type="InterPro" id="IPR001434">
    <property type="entry name" value="OmcB-like_DUF11"/>
</dbReference>
<dbReference type="PANTHER" id="PTHR34819:SF3">
    <property type="entry name" value="CELL SURFACE PROTEIN"/>
    <property type="match status" value="1"/>
</dbReference>
<dbReference type="InterPro" id="IPR047589">
    <property type="entry name" value="DUF11_rpt"/>
</dbReference>
<dbReference type="SUPFAM" id="SSF117074">
    <property type="entry name" value="Hypothetical protein PA1324"/>
    <property type="match status" value="1"/>
</dbReference>
<dbReference type="Gene3D" id="2.60.40.10">
    <property type="entry name" value="Immunoglobulins"/>
    <property type="match status" value="1"/>
</dbReference>
<proteinExistence type="predicted"/>